<sequence>MTSSTSLGVMLGWLLFAQPGLAQGTAGNGWVPGTGELPLGPVETILLDHAVSTLSAWVAEHRAYREPAQPGVAMESEARLKQRCFPAFPVELIPEVKSAYDPQEGTIYLREDFDIFSALDYSFLLHEIVHHFQVRNRADEVAPCRGALEGEAIRLQLDWLREQGNADPFEVLGIDTKTLRIIERCPNHHQALSESPAGSPADASC</sequence>
<gene>
    <name evidence="3" type="ORF">EKG36_16765</name>
</gene>
<dbReference type="InterPro" id="IPR046589">
    <property type="entry name" value="DUF6647"/>
</dbReference>
<comment type="caution">
    <text evidence="3">The sequence shown here is derived from an EMBL/GenBank/DDBJ whole genome shotgun (WGS) entry which is preliminary data.</text>
</comment>
<evidence type="ECO:0000313" key="4">
    <source>
        <dbReference type="Proteomes" id="UP000267400"/>
    </source>
</evidence>
<protein>
    <recommendedName>
        <fullName evidence="2">DUF6647 domain-containing protein</fullName>
    </recommendedName>
</protein>
<evidence type="ECO:0000259" key="2">
    <source>
        <dbReference type="Pfam" id="PF20352"/>
    </source>
</evidence>
<dbReference type="RefSeq" id="WP_126486187.1">
    <property type="nucleotide sequence ID" value="NZ_RXNS01000018.1"/>
</dbReference>
<organism evidence="3 4">
    <name type="scientific">Halomonas nitroreducens</name>
    <dbReference type="NCBI Taxonomy" id="447425"/>
    <lineage>
        <taxon>Bacteria</taxon>
        <taxon>Pseudomonadati</taxon>
        <taxon>Pseudomonadota</taxon>
        <taxon>Gammaproteobacteria</taxon>
        <taxon>Oceanospirillales</taxon>
        <taxon>Halomonadaceae</taxon>
        <taxon>Halomonas</taxon>
    </lineage>
</organism>
<accession>A0A431UZR0</accession>
<dbReference type="OrthoDB" id="6164595at2"/>
<dbReference type="Pfam" id="PF20352">
    <property type="entry name" value="DUF6647"/>
    <property type="match status" value="1"/>
</dbReference>
<proteinExistence type="predicted"/>
<feature type="signal peptide" evidence="1">
    <location>
        <begin position="1"/>
        <end position="22"/>
    </location>
</feature>
<evidence type="ECO:0000313" key="3">
    <source>
        <dbReference type="EMBL" id="RTQ99883.1"/>
    </source>
</evidence>
<feature type="chain" id="PRO_5019274154" description="DUF6647 domain-containing protein" evidence="1">
    <location>
        <begin position="23"/>
        <end position="205"/>
    </location>
</feature>
<dbReference type="AlphaFoldDB" id="A0A431UZR0"/>
<name>A0A431UZR0_9GAMM</name>
<dbReference type="EMBL" id="RXNS01000018">
    <property type="protein sequence ID" value="RTQ99883.1"/>
    <property type="molecule type" value="Genomic_DNA"/>
</dbReference>
<keyword evidence="4" id="KW-1185">Reference proteome</keyword>
<dbReference type="Proteomes" id="UP000267400">
    <property type="component" value="Unassembled WGS sequence"/>
</dbReference>
<feature type="domain" description="DUF6647" evidence="2">
    <location>
        <begin position="95"/>
        <end position="164"/>
    </location>
</feature>
<keyword evidence="1" id="KW-0732">Signal</keyword>
<evidence type="ECO:0000256" key="1">
    <source>
        <dbReference type="SAM" id="SignalP"/>
    </source>
</evidence>
<reference evidence="3 4" key="1">
    <citation type="submission" date="2018-12" db="EMBL/GenBank/DDBJ databases">
        <authorList>
            <person name="Yu L."/>
        </authorList>
    </citation>
    <scope>NUCLEOTIDE SEQUENCE [LARGE SCALE GENOMIC DNA]</scope>
    <source>
        <strain evidence="3 4">11S</strain>
    </source>
</reference>